<reference evidence="3" key="2">
    <citation type="submission" date="2015-01" db="EMBL/GenBank/DDBJ databases">
        <title>Evolutionary Origins and Diversification of the Mycorrhizal Mutualists.</title>
        <authorList>
            <consortium name="DOE Joint Genome Institute"/>
            <consortium name="Mycorrhizal Genomics Consortium"/>
            <person name="Kohler A."/>
            <person name="Kuo A."/>
            <person name="Nagy L.G."/>
            <person name="Floudas D."/>
            <person name="Copeland A."/>
            <person name="Barry K.W."/>
            <person name="Cichocki N."/>
            <person name="Veneault-Fourrey C."/>
            <person name="LaButti K."/>
            <person name="Lindquist E.A."/>
            <person name="Lipzen A."/>
            <person name="Lundell T."/>
            <person name="Morin E."/>
            <person name="Murat C."/>
            <person name="Riley R."/>
            <person name="Ohm R."/>
            <person name="Sun H."/>
            <person name="Tunlid A."/>
            <person name="Henrissat B."/>
            <person name="Grigoriev I.V."/>
            <person name="Hibbett D.S."/>
            <person name="Martin F."/>
        </authorList>
    </citation>
    <scope>NUCLEOTIDE SEQUENCE [LARGE SCALE GENOMIC DNA]</scope>
    <source>
        <strain evidence="3">Ve08.2h10</strain>
    </source>
</reference>
<evidence type="ECO:0000313" key="3">
    <source>
        <dbReference type="Proteomes" id="UP000054538"/>
    </source>
</evidence>
<organism evidence="2 3">
    <name type="scientific">Paxillus rubicundulus Ve08.2h10</name>
    <dbReference type="NCBI Taxonomy" id="930991"/>
    <lineage>
        <taxon>Eukaryota</taxon>
        <taxon>Fungi</taxon>
        <taxon>Dikarya</taxon>
        <taxon>Basidiomycota</taxon>
        <taxon>Agaricomycotina</taxon>
        <taxon>Agaricomycetes</taxon>
        <taxon>Agaricomycetidae</taxon>
        <taxon>Boletales</taxon>
        <taxon>Paxilineae</taxon>
        <taxon>Paxillaceae</taxon>
        <taxon>Paxillus</taxon>
    </lineage>
</organism>
<feature type="region of interest" description="Disordered" evidence="1">
    <location>
        <begin position="82"/>
        <end position="236"/>
    </location>
</feature>
<accession>A0A0D0CXE5</accession>
<name>A0A0D0CXE5_9AGAM</name>
<dbReference type="Proteomes" id="UP000054538">
    <property type="component" value="Unassembled WGS sequence"/>
</dbReference>
<evidence type="ECO:0000256" key="1">
    <source>
        <dbReference type="SAM" id="MobiDB-lite"/>
    </source>
</evidence>
<feature type="compositionally biased region" description="Low complexity" evidence="1">
    <location>
        <begin position="212"/>
        <end position="224"/>
    </location>
</feature>
<dbReference type="HOGENOM" id="CLU_040073_0_1_1"/>
<protein>
    <submittedName>
        <fullName evidence="2">Uncharacterized protein</fullName>
    </submittedName>
</protein>
<feature type="compositionally biased region" description="Low complexity" evidence="1">
    <location>
        <begin position="184"/>
        <end position="196"/>
    </location>
</feature>
<dbReference type="AlphaFoldDB" id="A0A0D0CXE5"/>
<evidence type="ECO:0000313" key="2">
    <source>
        <dbReference type="EMBL" id="KIK72024.1"/>
    </source>
</evidence>
<feature type="region of interest" description="Disordered" evidence="1">
    <location>
        <begin position="273"/>
        <end position="358"/>
    </location>
</feature>
<sequence>MSSTSNNTISKFEAFAEKAGQDIRRMVSDIRGKSGVEEWKMAVIAINKILEEVRAKYLPGAKVPLVVIAAEMQMFPINQVPKSVPKGKGVDPLERGGAMEAGGSKLEGKQAPDGNQGGKGGKKGKKKKEKKEKKIERVAKGSNGGQESLAVWSESGGPIAGGDLGAGTAKEHRGRTQERKPKKQSQTQSQSQSVVSKHQKLINAEDEVQPEASTSLKLTTTKALPEPPSPHPFNNSCDHCIWQTKNCTRKFEKGIPVGACLPCCQAKLACNLSQPAKRPREQSRAPIQVPEPLKAPSPGPSKGPARQSSQATLKLPVTPSKRAPSLGPGPSPSKKAKASVSKSRQKTPSVSQNAKFGK</sequence>
<gene>
    <name evidence="2" type="ORF">PAXRUDRAFT_22493</name>
</gene>
<dbReference type="InParanoid" id="A0A0D0CXE5"/>
<feature type="compositionally biased region" description="Polar residues" evidence="1">
    <location>
        <begin position="346"/>
        <end position="358"/>
    </location>
</feature>
<feature type="compositionally biased region" description="Basic and acidic residues" evidence="1">
    <location>
        <begin position="169"/>
        <end position="179"/>
    </location>
</feature>
<reference evidence="2 3" key="1">
    <citation type="submission" date="2014-04" db="EMBL/GenBank/DDBJ databases">
        <authorList>
            <consortium name="DOE Joint Genome Institute"/>
            <person name="Kuo A."/>
            <person name="Kohler A."/>
            <person name="Jargeat P."/>
            <person name="Nagy L.G."/>
            <person name="Floudas D."/>
            <person name="Copeland A."/>
            <person name="Barry K.W."/>
            <person name="Cichocki N."/>
            <person name="Veneault-Fourrey C."/>
            <person name="LaButti K."/>
            <person name="Lindquist E.A."/>
            <person name="Lipzen A."/>
            <person name="Lundell T."/>
            <person name="Morin E."/>
            <person name="Murat C."/>
            <person name="Sun H."/>
            <person name="Tunlid A."/>
            <person name="Henrissat B."/>
            <person name="Grigoriev I.V."/>
            <person name="Hibbett D.S."/>
            <person name="Martin F."/>
            <person name="Nordberg H.P."/>
            <person name="Cantor M.N."/>
            <person name="Hua S.X."/>
        </authorList>
    </citation>
    <scope>NUCLEOTIDE SEQUENCE [LARGE SCALE GENOMIC DNA]</scope>
    <source>
        <strain evidence="2 3">Ve08.2h10</strain>
    </source>
</reference>
<dbReference type="EMBL" id="KN831328">
    <property type="protein sequence ID" value="KIK72024.1"/>
    <property type="molecule type" value="Genomic_DNA"/>
</dbReference>
<keyword evidence="3" id="KW-1185">Reference proteome</keyword>
<proteinExistence type="predicted"/>
<feature type="compositionally biased region" description="Basic residues" evidence="1">
    <location>
        <begin position="120"/>
        <end position="131"/>
    </location>
</feature>